<dbReference type="EMBL" id="CP047142">
    <property type="protein sequence ID" value="QHQ68987.1"/>
    <property type="molecule type" value="Genomic_DNA"/>
</dbReference>
<evidence type="ECO:0000313" key="2">
    <source>
        <dbReference type="EMBL" id="QHQ68987.1"/>
    </source>
</evidence>
<protein>
    <submittedName>
        <fullName evidence="1">Uncharacterized protein</fullName>
    </submittedName>
</protein>
<evidence type="ECO:0000313" key="3">
    <source>
        <dbReference type="Proteomes" id="UP000198437"/>
    </source>
</evidence>
<proteinExistence type="predicted"/>
<dbReference type="Proteomes" id="UP000198437">
    <property type="component" value="Unassembled WGS sequence"/>
</dbReference>
<name>A0A1C2D7D8_9LACO</name>
<dbReference type="AlphaFoldDB" id="A0A1C2D7D8"/>
<dbReference type="EMBL" id="LYQW01000004">
    <property type="protein sequence ID" value="OXC24141.1"/>
    <property type="molecule type" value="Genomic_DNA"/>
</dbReference>
<dbReference type="Proteomes" id="UP000464915">
    <property type="component" value="Chromosome"/>
</dbReference>
<reference evidence="2 4" key="2">
    <citation type="submission" date="2019-12" db="EMBL/GenBank/DDBJ databases">
        <title>Complete Genome Sequences of Lactobacillus strains, C25 and P38, Isolated from Chicken Cecum.</title>
        <authorList>
            <person name="Hassan H.M."/>
            <person name="Mendoza M."/>
            <person name="Rezvani M."/>
            <person name="Koci M.D."/>
            <person name="Dickey A.N."/>
            <person name="Scholl E.H."/>
        </authorList>
    </citation>
    <scope>NUCLEOTIDE SEQUENCE [LARGE SCALE GENOMIC DNA]</scope>
    <source>
        <strain evidence="2 4">C25</strain>
    </source>
</reference>
<sequence>MWYDTDYKTGHLRSSNMVTIFIPIGIVAKIEAILYSNPRWGLPPFNEFLFSSEIKRCEFKPDDELKQFIRDFNKKHQK</sequence>
<evidence type="ECO:0000313" key="4">
    <source>
        <dbReference type="Proteomes" id="UP000464915"/>
    </source>
</evidence>
<gene>
    <name evidence="1" type="ORF">AYP82_05085</name>
    <name evidence="2" type="ORF">GSR61_03030</name>
</gene>
<organism evidence="1 3">
    <name type="scientific">Lactobacillus crispatus</name>
    <dbReference type="NCBI Taxonomy" id="47770"/>
    <lineage>
        <taxon>Bacteria</taxon>
        <taxon>Bacillati</taxon>
        <taxon>Bacillota</taxon>
        <taxon>Bacilli</taxon>
        <taxon>Lactobacillales</taxon>
        <taxon>Lactobacillaceae</taxon>
        <taxon>Lactobacillus</taxon>
    </lineage>
</organism>
<accession>A0A1C2D7D8</accession>
<accession>A0A6P1U1Y6</accession>
<evidence type="ECO:0000313" key="1">
    <source>
        <dbReference type="EMBL" id="OXC24141.1"/>
    </source>
</evidence>
<reference evidence="1 3" key="1">
    <citation type="submission" date="2016-05" db="EMBL/GenBank/DDBJ databases">
        <authorList>
            <person name="Johnson T.J."/>
            <person name="Youmans B.P."/>
            <person name="Case K.A."/>
        </authorList>
    </citation>
    <scope>NUCLEOTIDE SEQUENCE [LARGE SCALE GENOMIC DNA]</scope>
    <source>
        <strain evidence="1 3">UMNLC6</strain>
    </source>
</reference>